<feature type="region of interest" description="Disordered" evidence="1">
    <location>
        <begin position="252"/>
        <end position="310"/>
    </location>
</feature>
<protein>
    <submittedName>
        <fullName evidence="3">Peptidase</fullName>
    </submittedName>
</protein>
<feature type="transmembrane region" description="Helical" evidence="2">
    <location>
        <begin position="471"/>
        <end position="498"/>
    </location>
</feature>
<accession>A0ABN4TRN7</accession>
<dbReference type="InterPro" id="IPR005625">
    <property type="entry name" value="PepSY-ass_TM"/>
</dbReference>
<dbReference type="PANTHER" id="PTHR34219">
    <property type="entry name" value="IRON-REGULATED INNER MEMBRANE PROTEIN-RELATED"/>
    <property type="match status" value="1"/>
</dbReference>
<evidence type="ECO:0000313" key="4">
    <source>
        <dbReference type="Proteomes" id="UP000177515"/>
    </source>
</evidence>
<feature type="compositionally biased region" description="Low complexity" evidence="1">
    <location>
        <begin position="263"/>
        <end position="278"/>
    </location>
</feature>
<feature type="compositionally biased region" description="Basic and acidic residues" evidence="1">
    <location>
        <begin position="279"/>
        <end position="301"/>
    </location>
</feature>
<feature type="transmembrane region" description="Helical" evidence="2">
    <location>
        <begin position="164"/>
        <end position="185"/>
    </location>
</feature>
<feature type="transmembrane region" description="Helical" evidence="2">
    <location>
        <begin position="215"/>
        <end position="235"/>
    </location>
</feature>
<evidence type="ECO:0000256" key="2">
    <source>
        <dbReference type="SAM" id="Phobius"/>
    </source>
</evidence>
<keyword evidence="2" id="KW-1133">Transmembrane helix</keyword>
<evidence type="ECO:0000313" key="3">
    <source>
        <dbReference type="EMBL" id="AOZ09129.1"/>
    </source>
</evidence>
<dbReference type="EMBL" id="CP017755">
    <property type="protein sequence ID" value="AOZ09129.1"/>
    <property type="molecule type" value="Genomic_DNA"/>
</dbReference>
<reference evidence="3 4" key="1">
    <citation type="submission" date="2016-10" db="EMBL/GenBank/DDBJ databases">
        <title>Complete genome sequences of three Cupriavidus strains isolated from various Malaysian environments.</title>
        <authorList>
            <person name="Abdullah A.A.-A."/>
            <person name="Shafie N.A.H."/>
            <person name="Lau N.S."/>
        </authorList>
    </citation>
    <scope>NUCLEOTIDE SEQUENCE [LARGE SCALE GENOMIC DNA]</scope>
    <source>
        <strain evidence="3 4">USMAA1020</strain>
    </source>
</reference>
<dbReference type="Pfam" id="PF03929">
    <property type="entry name" value="PepSY_TM"/>
    <property type="match status" value="1"/>
</dbReference>
<feature type="transmembrane region" description="Helical" evidence="2">
    <location>
        <begin position="34"/>
        <end position="58"/>
    </location>
</feature>
<proteinExistence type="predicted"/>
<keyword evidence="2" id="KW-0472">Membrane</keyword>
<name>A0ABN4TRN7_9BURK</name>
<keyword evidence="2" id="KW-0812">Transmembrane</keyword>
<organism evidence="3 4">
    <name type="scientific">Cupriavidus malaysiensis</name>
    <dbReference type="NCBI Taxonomy" id="367825"/>
    <lineage>
        <taxon>Bacteria</taxon>
        <taxon>Pseudomonadati</taxon>
        <taxon>Pseudomonadota</taxon>
        <taxon>Betaproteobacteria</taxon>
        <taxon>Burkholderiales</taxon>
        <taxon>Burkholderiaceae</taxon>
        <taxon>Cupriavidus</taxon>
    </lineage>
</organism>
<keyword evidence="4" id="KW-1185">Reference proteome</keyword>
<gene>
    <name evidence="3" type="ORF">BKK80_25205</name>
</gene>
<dbReference type="PANTHER" id="PTHR34219:SF1">
    <property type="entry name" value="PEPSY DOMAIN-CONTAINING PROTEIN"/>
    <property type="match status" value="1"/>
</dbReference>
<dbReference type="Proteomes" id="UP000177515">
    <property type="component" value="Chromosome 2"/>
</dbReference>
<feature type="compositionally biased region" description="Pro residues" evidence="1">
    <location>
        <begin position="8"/>
        <end position="20"/>
    </location>
</feature>
<feature type="transmembrane region" description="Helical" evidence="2">
    <location>
        <begin position="430"/>
        <end position="451"/>
    </location>
</feature>
<feature type="region of interest" description="Disordered" evidence="1">
    <location>
        <begin position="1"/>
        <end position="20"/>
    </location>
</feature>
<evidence type="ECO:0000256" key="1">
    <source>
        <dbReference type="SAM" id="MobiDB-lite"/>
    </source>
</evidence>
<sequence length="519" mass="54797">MQERPTMAPQPSPSRPATPAGPPSAAAYRMLWRWHFYAGLFVMPWLIVLAVTGTLYCFQPQIEPLLYPELLRVAPGPARLPAQALLERARAAAPAGATATTYTVNSAPAASAEFVFRLASGKSESLYLDPYTGDYLGSLSVEDRLMKQVRRLHRALMLGKPGELLMELAACWTLVMIATGLAMWWPHWRERGAAALRLGRGSGARGRWKALHRFLGAWLALGALVFVLSGLPWTASWGRQFKALATAADLGAPRKGAPPRSLPPGGMAAAPGEAAAMPGHEDHAERAEHEGHGGHGGHGDHQAAAAAPAATMESLPLADVPWAAGLAPVPSGQAPRVPSPPADLDRVVAAIAARGIAGGYQLVLPNSPSGVFTASVYPADPTGERTLHLDQYGGQVLRDTGYRDYGPVAKAISYGTSLHMGRYFGLANQILCAAISLGLMALAVSGLLMWLKRRRAGTLGAPALPRAVPPMRAWAVGLGLLGLVFPLMGATLVAVWGLDRLVIARAGRQHGPAGTLRAD</sequence>